<dbReference type="Gene3D" id="1.20.1730.10">
    <property type="entry name" value="Sodium/glucose cotransporter"/>
    <property type="match status" value="1"/>
</dbReference>
<dbReference type="NCBIfam" id="TIGR00813">
    <property type="entry name" value="sss"/>
    <property type="match status" value="1"/>
</dbReference>
<feature type="transmembrane region" description="Helical" evidence="12">
    <location>
        <begin position="444"/>
        <end position="465"/>
    </location>
</feature>
<keyword evidence="5 12" id="KW-0812">Transmembrane</keyword>
<gene>
    <name evidence="13" type="primary">CSON009357</name>
</gene>
<sequence>MSSELPWFFDTARTLQVKNFHFSIVDYCVFAAMLLLSAGSGCYFGYFRSPDFVGTNPTNVDDDNKKQKLDFGSKSMNEYLLGSRKMKAFPVAMSLVASYISGVTILGTPSEIYNYGTQYWLIVIPILLMGITVSTVFLPVFSSLGVGSSYEYLELRFDNKIRTIASVMFVIDEILFLPIVIYVPSLAFNQVTGINLYLVGFVVCTVCLFYTILGGLRAVVFTDAWQIMVMFISVVCIASLGTYYMGGFAEVFRIAMEGDRIKFFDMDPSPYKRQSFYGVMFGGYLYWTAFNSVNQTMVQRYMSLPNLKTAKISTMIFTIGISLFVSVCCYCGLLVYAAYAHCDPMTAGLIKADDQLLPVYVTVTVGHLRGIPGLFIAGVFGAALSSLSVVLNSTSAVLYEDILKGVFKINPSEKNAGIFVKISIFILGALAMGCLFIVEKLGGILGVATSLSAIAAGTTFGVFFLGMLVPWSNSKGALVGGICGAFMSGWVSLGSQAMVAAGKLASQKLDVLVDQCPPEFGNVTATIAPDIDESDVFSLYRLSFHWINPIGVFTVVIIGTIVSFMTGGRDLKKIDPELISPVIHRFLPDECFTNFGQSVKSKKTYGTCSEQLREINIACISSNNSQNCLPNTRSVSRSDSQRNVMLF</sequence>
<dbReference type="PROSITE" id="PS50283">
    <property type="entry name" value="NA_SOLUT_SYMP_3"/>
    <property type="match status" value="1"/>
</dbReference>
<dbReference type="GO" id="GO:0006814">
    <property type="term" value="P:sodium ion transport"/>
    <property type="evidence" value="ECO:0007669"/>
    <property type="project" value="UniProtKB-KW"/>
</dbReference>
<feature type="transmembrane region" description="Helical" evidence="12">
    <location>
        <begin position="418"/>
        <end position="438"/>
    </location>
</feature>
<protein>
    <submittedName>
        <fullName evidence="13">CSON009357 protein</fullName>
    </submittedName>
</protein>
<feature type="transmembrane region" description="Helical" evidence="12">
    <location>
        <begin position="20"/>
        <end position="46"/>
    </location>
</feature>
<dbReference type="EMBL" id="UFQT01000036">
    <property type="protein sequence ID" value="SSX18360.1"/>
    <property type="molecule type" value="Genomic_DNA"/>
</dbReference>
<dbReference type="PANTHER" id="PTHR42985:SF41">
    <property type="entry name" value="GH19970P-RELATED"/>
    <property type="match status" value="1"/>
</dbReference>
<feature type="transmembrane region" description="Helical" evidence="12">
    <location>
        <begin position="314"/>
        <end position="339"/>
    </location>
</feature>
<dbReference type="PANTHER" id="PTHR42985">
    <property type="entry name" value="SODIUM-COUPLED MONOCARBOXYLATE TRANSPORTER"/>
    <property type="match status" value="1"/>
</dbReference>
<evidence type="ECO:0000256" key="2">
    <source>
        <dbReference type="ARBA" id="ARBA00006434"/>
    </source>
</evidence>
<feature type="transmembrane region" description="Helical" evidence="12">
    <location>
        <begin position="275"/>
        <end position="293"/>
    </location>
</feature>
<organism evidence="13">
    <name type="scientific">Culicoides sonorensis</name>
    <name type="common">Biting midge</name>
    <dbReference type="NCBI Taxonomy" id="179676"/>
    <lineage>
        <taxon>Eukaryota</taxon>
        <taxon>Metazoa</taxon>
        <taxon>Ecdysozoa</taxon>
        <taxon>Arthropoda</taxon>
        <taxon>Hexapoda</taxon>
        <taxon>Insecta</taxon>
        <taxon>Pterygota</taxon>
        <taxon>Neoptera</taxon>
        <taxon>Endopterygota</taxon>
        <taxon>Diptera</taxon>
        <taxon>Nematocera</taxon>
        <taxon>Chironomoidea</taxon>
        <taxon>Ceratopogonidae</taxon>
        <taxon>Ceratopogoninae</taxon>
        <taxon>Culicoides</taxon>
        <taxon>Monoculicoides</taxon>
    </lineage>
</organism>
<reference evidence="13" key="1">
    <citation type="submission" date="2018-07" db="EMBL/GenBank/DDBJ databases">
        <authorList>
            <person name="Quirk P.G."/>
            <person name="Krulwich T.A."/>
        </authorList>
    </citation>
    <scope>NUCLEOTIDE SEQUENCE</scope>
</reference>
<evidence type="ECO:0000256" key="4">
    <source>
        <dbReference type="ARBA" id="ARBA00022475"/>
    </source>
</evidence>
<name>A0A336LK96_CULSO</name>
<comment type="subcellular location">
    <subcellularLocation>
        <location evidence="1">Cell membrane</location>
        <topology evidence="1">Multi-pass membrane protein</topology>
    </subcellularLocation>
</comment>
<feature type="transmembrane region" description="Helical" evidence="12">
    <location>
        <begin position="194"/>
        <end position="213"/>
    </location>
</feature>
<keyword evidence="7" id="KW-0915">Sodium</keyword>
<evidence type="ECO:0000256" key="10">
    <source>
        <dbReference type="ARBA" id="ARBA00023201"/>
    </source>
</evidence>
<feature type="transmembrane region" description="Helical" evidence="12">
    <location>
        <begin position="477"/>
        <end position="499"/>
    </location>
</feature>
<dbReference type="InterPro" id="IPR038377">
    <property type="entry name" value="Na/Glc_symporter_sf"/>
</dbReference>
<dbReference type="VEuPathDB" id="VectorBase:CSON009357"/>
<evidence type="ECO:0000256" key="6">
    <source>
        <dbReference type="ARBA" id="ARBA00022989"/>
    </source>
</evidence>
<dbReference type="GO" id="GO:0015293">
    <property type="term" value="F:symporter activity"/>
    <property type="evidence" value="ECO:0007669"/>
    <property type="project" value="TreeGrafter"/>
</dbReference>
<dbReference type="Pfam" id="PF00474">
    <property type="entry name" value="SSF"/>
    <property type="match status" value="1"/>
</dbReference>
<keyword evidence="8" id="KW-0406">Ion transport</keyword>
<comment type="similarity">
    <text evidence="2 11">Belongs to the sodium:solute symporter (SSF) (TC 2.A.21) family.</text>
</comment>
<evidence type="ECO:0000313" key="13">
    <source>
        <dbReference type="EMBL" id="SSX18360.1"/>
    </source>
</evidence>
<dbReference type="InterPro" id="IPR001734">
    <property type="entry name" value="Na/solute_symporter"/>
</dbReference>
<evidence type="ECO:0000256" key="5">
    <source>
        <dbReference type="ARBA" id="ARBA00022692"/>
    </source>
</evidence>
<evidence type="ECO:0000256" key="9">
    <source>
        <dbReference type="ARBA" id="ARBA00023136"/>
    </source>
</evidence>
<dbReference type="CDD" id="cd11492">
    <property type="entry name" value="SLC5sbd_NIS-SMVT"/>
    <property type="match status" value="1"/>
</dbReference>
<feature type="transmembrane region" description="Helical" evidence="12">
    <location>
        <begin position="225"/>
        <end position="246"/>
    </location>
</feature>
<accession>A0A336LK96</accession>
<dbReference type="GO" id="GO:0005886">
    <property type="term" value="C:plasma membrane"/>
    <property type="evidence" value="ECO:0007669"/>
    <property type="project" value="UniProtKB-SubCell"/>
</dbReference>
<evidence type="ECO:0000256" key="11">
    <source>
        <dbReference type="RuleBase" id="RU362091"/>
    </source>
</evidence>
<feature type="transmembrane region" description="Helical" evidence="12">
    <location>
        <begin position="546"/>
        <end position="565"/>
    </location>
</feature>
<evidence type="ECO:0000256" key="12">
    <source>
        <dbReference type="SAM" id="Phobius"/>
    </source>
</evidence>
<evidence type="ECO:0000256" key="3">
    <source>
        <dbReference type="ARBA" id="ARBA00022448"/>
    </source>
</evidence>
<dbReference type="OMA" id="VTKPTNM"/>
<keyword evidence="9 12" id="KW-0472">Membrane</keyword>
<dbReference type="InterPro" id="IPR051163">
    <property type="entry name" value="Sodium:Solute_Symporter_SSF"/>
</dbReference>
<feature type="transmembrane region" description="Helical" evidence="12">
    <location>
        <begin position="119"/>
        <end position="141"/>
    </location>
</feature>
<dbReference type="AlphaFoldDB" id="A0A336LK96"/>
<keyword evidence="3" id="KW-0813">Transport</keyword>
<evidence type="ECO:0000256" key="1">
    <source>
        <dbReference type="ARBA" id="ARBA00004651"/>
    </source>
</evidence>
<proteinExistence type="inferred from homology"/>
<keyword evidence="6 12" id="KW-1133">Transmembrane helix</keyword>
<evidence type="ECO:0000256" key="7">
    <source>
        <dbReference type="ARBA" id="ARBA00023053"/>
    </source>
</evidence>
<evidence type="ECO:0000256" key="8">
    <source>
        <dbReference type="ARBA" id="ARBA00023065"/>
    </source>
</evidence>
<keyword evidence="4" id="KW-1003">Cell membrane</keyword>
<keyword evidence="10" id="KW-0739">Sodium transport</keyword>
<feature type="transmembrane region" description="Helical" evidence="12">
    <location>
        <begin position="88"/>
        <end position="107"/>
    </location>
</feature>
<feature type="transmembrane region" description="Helical" evidence="12">
    <location>
        <begin position="161"/>
        <end position="182"/>
    </location>
</feature>
<feature type="transmembrane region" description="Helical" evidence="12">
    <location>
        <begin position="374"/>
        <end position="398"/>
    </location>
</feature>